<evidence type="ECO:0000313" key="2">
    <source>
        <dbReference type="Proteomes" id="UP000241848"/>
    </source>
</evidence>
<accession>A0A2T2WDW7</accession>
<proteinExistence type="predicted"/>
<name>A0A2T2WDW7_9FIRM</name>
<protein>
    <submittedName>
        <fullName evidence="1">Uncharacterized protein</fullName>
    </submittedName>
</protein>
<reference evidence="1 2" key="1">
    <citation type="journal article" date="2014" name="BMC Genomics">
        <title>Comparison of environmental and isolate Sulfobacillus genomes reveals diverse carbon, sulfur, nitrogen, and hydrogen metabolisms.</title>
        <authorList>
            <person name="Justice N.B."/>
            <person name="Norman A."/>
            <person name="Brown C.T."/>
            <person name="Singh A."/>
            <person name="Thomas B.C."/>
            <person name="Banfield J.F."/>
        </authorList>
    </citation>
    <scope>NUCLEOTIDE SEQUENCE [LARGE SCALE GENOMIC DNA]</scope>
    <source>
        <strain evidence="1">AMDSBA3</strain>
    </source>
</reference>
<dbReference type="AlphaFoldDB" id="A0A2T2WDW7"/>
<gene>
    <name evidence="1" type="ORF">C7B45_14940</name>
</gene>
<comment type="caution">
    <text evidence="1">The sequence shown here is derived from an EMBL/GenBank/DDBJ whole genome shotgun (WGS) entry which is preliminary data.</text>
</comment>
<organism evidence="1 2">
    <name type="scientific">Sulfobacillus acidophilus</name>
    <dbReference type="NCBI Taxonomy" id="53633"/>
    <lineage>
        <taxon>Bacteria</taxon>
        <taxon>Bacillati</taxon>
        <taxon>Bacillota</taxon>
        <taxon>Clostridia</taxon>
        <taxon>Eubacteriales</taxon>
        <taxon>Clostridiales Family XVII. Incertae Sedis</taxon>
        <taxon>Sulfobacillus</taxon>
    </lineage>
</organism>
<dbReference type="EMBL" id="PXYV01000063">
    <property type="protein sequence ID" value="PSR20423.1"/>
    <property type="molecule type" value="Genomic_DNA"/>
</dbReference>
<sequence length="132" mass="13401">MLVLPILTAIFLGLATLVNLFLGHVAVTQAAEQGVQALAAGDNAQQVSQIVATALDQEGYQGNPTTSIVVDGNSQSVTVKVPYMLWNTGATTTIAASQTLTTLPSTQSAGSATSSGGGGGNGGVVYHHFPMW</sequence>
<evidence type="ECO:0000313" key="1">
    <source>
        <dbReference type="EMBL" id="PSR20423.1"/>
    </source>
</evidence>
<dbReference type="Proteomes" id="UP000241848">
    <property type="component" value="Unassembled WGS sequence"/>
</dbReference>